<dbReference type="Pfam" id="PF00224">
    <property type="entry name" value="PK"/>
    <property type="match status" value="1"/>
</dbReference>
<dbReference type="GO" id="GO:0016301">
    <property type="term" value="F:kinase activity"/>
    <property type="evidence" value="ECO:0007669"/>
    <property type="project" value="UniProtKB-KW"/>
</dbReference>
<keyword evidence="4 13" id="KW-0808">Transferase</keyword>
<dbReference type="Gene3D" id="3.20.20.60">
    <property type="entry name" value="Phosphoenolpyruvate-binding domains"/>
    <property type="match status" value="1"/>
</dbReference>
<evidence type="ECO:0000256" key="13">
    <source>
        <dbReference type="RuleBase" id="RU000504"/>
    </source>
</evidence>
<dbReference type="InterPro" id="IPR015793">
    <property type="entry name" value="Pyrv_Knase_brl"/>
</dbReference>
<dbReference type="NCBIfam" id="NF004886">
    <property type="entry name" value="PRK06247.1"/>
    <property type="match status" value="1"/>
</dbReference>
<comment type="caution">
    <text evidence="16">The sequence shown here is derived from an EMBL/GenBank/DDBJ whole genome shotgun (WGS) entry which is preliminary data.</text>
</comment>
<dbReference type="InterPro" id="IPR015795">
    <property type="entry name" value="Pyrv_Knase_C"/>
</dbReference>
<comment type="catalytic activity">
    <reaction evidence="13">
        <text>pyruvate + ATP = phosphoenolpyruvate + ADP + H(+)</text>
        <dbReference type="Rhea" id="RHEA:18157"/>
        <dbReference type="ChEBI" id="CHEBI:15361"/>
        <dbReference type="ChEBI" id="CHEBI:15378"/>
        <dbReference type="ChEBI" id="CHEBI:30616"/>
        <dbReference type="ChEBI" id="CHEBI:58702"/>
        <dbReference type="ChEBI" id="CHEBI:456216"/>
        <dbReference type="EC" id="2.7.1.40"/>
    </reaction>
</comment>
<dbReference type="InterPro" id="IPR015806">
    <property type="entry name" value="Pyrv_Knase_insert_dom_sf"/>
</dbReference>
<gene>
    <name evidence="16" type="primary">pyk</name>
    <name evidence="16" type="ORF">NX778_04225</name>
</gene>
<evidence type="ECO:0000256" key="9">
    <source>
        <dbReference type="ARBA" id="ARBA00022842"/>
    </source>
</evidence>
<dbReference type="Gene3D" id="3.40.1380.20">
    <property type="entry name" value="Pyruvate kinase, C-terminal domain"/>
    <property type="match status" value="1"/>
</dbReference>
<dbReference type="InterPro" id="IPR001697">
    <property type="entry name" value="Pyr_Knase"/>
</dbReference>
<evidence type="ECO:0000256" key="8">
    <source>
        <dbReference type="ARBA" id="ARBA00022840"/>
    </source>
</evidence>
<sequence>MLRTRRSRILATLGPSSSTYERIRALADAGADVFRLNFSHGSHDDHAARYATIREVERDLGRPIGILMDLQGPKLRVGRIAGGKVQLVNGQRFRLDLDPADGDASRANLPHPEIFAALHAGTELLLDDGKLRLRVDDCGPDFAETTVLTGGPLSDRKGVNVPGVLLPISPLTAKDRADLAFGLDLGVDWVALSFVQRPDDIREARALIGDRAWIMAKLEKPAAIDALDDIVALADGIMVARGDLGVELPPQQVPVLQRRIVHASRAAGRPVVVATQMLESMTASPVPTRAEVSDVATAIYEGADAVMLSAESASGQFPIEAVTVMDKVISEVEHDPGWRVGLEASHTPAEASTADAICCALRRVANLLAPAATVAYTVSGASCLRASRERPVTPILALTPSASIARRLAVVWGVHPVAFQEAHTLGEMVADAAGAAVRYGLAGPEDDVVVVAGFPSGKAGSTNLLHVVRVGDVLAQPK</sequence>
<keyword evidence="6" id="KW-0547">Nucleotide-binding</keyword>
<dbReference type="RefSeq" id="WP_258810420.1">
    <property type="nucleotide sequence ID" value="NZ_JANUGU010000001.1"/>
</dbReference>
<dbReference type="Pfam" id="PF02887">
    <property type="entry name" value="PK_C"/>
    <property type="match status" value="1"/>
</dbReference>
<keyword evidence="17" id="KW-1185">Reference proteome</keyword>
<evidence type="ECO:0000256" key="12">
    <source>
        <dbReference type="NCBIfam" id="TIGR01064"/>
    </source>
</evidence>
<feature type="domain" description="Pyruvate kinase barrel" evidence="14">
    <location>
        <begin position="5"/>
        <end position="322"/>
    </location>
</feature>
<keyword evidence="7 13" id="KW-0418">Kinase</keyword>
<accession>A0ABT2CTG6</accession>
<keyword evidence="9 13" id="KW-0460">Magnesium</keyword>
<evidence type="ECO:0000256" key="1">
    <source>
        <dbReference type="ARBA" id="ARBA00004997"/>
    </source>
</evidence>
<evidence type="ECO:0000256" key="3">
    <source>
        <dbReference type="ARBA" id="ARBA00012142"/>
    </source>
</evidence>
<keyword evidence="10 13" id="KW-0324">Glycolysis</keyword>
<comment type="similarity">
    <text evidence="2 13">Belongs to the pyruvate kinase family.</text>
</comment>
<evidence type="ECO:0000256" key="7">
    <source>
        <dbReference type="ARBA" id="ARBA00022777"/>
    </source>
</evidence>
<dbReference type="SUPFAM" id="SSF51621">
    <property type="entry name" value="Phosphoenolpyruvate/pyruvate domain"/>
    <property type="match status" value="1"/>
</dbReference>
<comment type="pathway">
    <text evidence="1 13">Carbohydrate degradation; glycolysis; pyruvate from D-glyceraldehyde 3-phosphate: step 5/5.</text>
</comment>
<keyword evidence="11 16" id="KW-0670">Pyruvate</keyword>
<dbReference type="SUPFAM" id="SSF52935">
    <property type="entry name" value="PK C-terminal domain-like"/>
    <property type="match status" value="1"/>
</dbReference>
<dbReference type="EMBL" id="JANUGU010000001">
    <property type="protein sequence ID" value="MCS0657268.1"/>
    <property type="molecule type" value="Genomic_DNA"/>
</dbReference>
<keyword evidence="8" id="KW-0067">ATP-binding</keyword>
<evidence type="ECO:0000256" key="10">
    <source>
        <dbReference type="ARBA" id="ARBA00023152"/>
    </source>
</evidence>
<dbReference type="Proteomes" id="UP001204621">
    <property type="component" value="Unassembled WGS sequence"/>
</dbReference>
<evidence type="ECO:0000259" key="14">
    <source>
        <dbReference type="Pfam" id="PF00224"/>
    </source>
</evidence>
<reference evidence="16 17" key="1">
    <citation type="submission" date="2022-08" db="EMBL/GenBank/DDBJ databases">
        <title>Reclassification of Massilia species as members of the genera Telluria, Duganella, Pseudoduganella, Mokoshia gen. nov. and Zemynaea gen. nov. using orthogonal and non-orthogonal genome-based approaches.</title>
        <authorList>
            <person name="Bowman J.P."/>
        </authorList>
    </citation>
    <scope>NUCLEOTIDE SEQUENCE [LARGE SCALE GENOMIC DNA]</scope>
    <source>
        <strain evidence="16 17">JCM 31606</strain>
    </source>
</reference>
<name>A0ABT2CTG6_9BURK</name>
<dbReference type="PANTHER" id="PTHR11817">
    <property type="entry name" value="PYRUVATE KINASE"/>
    <property type="match status" value="1"/>
</dbReference>
<feature type="domain" description="Pyruvate kinase C-terminal" evidence="15">
    <location>
        <begin position="355"/>
        <end position="468"/>
    </location>
</feature>
<evidence type="ECO:0000259" key="15">
    <source>
        <dbReference type="Pfam" id="PF02887"/>
    </source>
</evidence>
<dbReference type="InterPro" id="IPR036918">
    <property type="entry name" value="Pyrv_Knase_C_sf"/>
</dbReference>
<dbReference type="SUPFAM" id="SSF50800">
    <property type="entry name" value="PK beta-barrel domain-like"/>
    <property type="match status" value="1"/>
</dbReference>
<keyword evidence="5" id="KW-0479">Metal-binding</keyword>
<dbReference type="NCBIfam" id="TIGR01064">
    <property type="entry name" value="pyruv_kin"/>
    <property type="match status" value="1"/>
</dbReference>
<evidence type="ECO:0000256" key="6">
    <source>
        <dbReference type="ARBA" id="ARBA00022741"/>
    </source>
</evidence>
<dbReference type="InterPro" id="IPR011037">
    <property type="entry name" value="Pyrv_Knase-like_insert_dom_sf"/>
</dbReference>
<dbReference type="EC" id="2.7.1.40" evidence="3 12"/>
<evidence type="ECO:0000313" key="17">
    <source>
        <dbReference type="Proteomes" id="UP001204621"/>
    </source>
</evidence>
<dbReference type="Gene3D" id="2.40.33.10">
    <property type="entry name" value="PK beta-barrel domain-like"/>
    <property type="match status" value="1"/>
</dbReference>
<evidence type="ECO:0000256" key="2">
    <source>
        <dbReference type="ARBA" id="ARBA00008663"/>
    </source>
</evidence>
<dbReference type="InterPro" id="IPR015813">
    <property type="entry name" value="Pyrv/PenolPyrv_kinase-like_dom"/>
</dbReference>
<protein>
    <recommendedName>
        <fullName evidence="3 12">Pyruvate kinase</fullName>
        <ecNumber evidence="3 12">2.7.1.40</ecNumber>
    </recommendedName>
</protein>
<dbReference type="GO" id="GO:0004743">
    <property type="term" value="F:pyruvate kinase activity"/>
    <property type="evidence" value="ECO:0007669"/>
    <property type="project" value="UniProtKB-EC"/>
</dbReference>
<dbReference type="PRINTS" id="PR01050">
    <property type="entry name" value="PYRUVTKNASE"/>
</dbReference>
<evidence type="ECO:0000313" key="16">
    <source>
        <dbReference type="EMBL" id="MCS0657268.1"/>
    </source>
</evidence>
<organism evidence="16 17">
    <name type="scientific">Massilia terrae</name>
    <dbReference type="NCBI Taxonomy" id="1811224"/>
    <lineage>
        <taxon>Bacteria</taxon>
        <taxon>Pseudomonadati</taxon>
        <taxon>Pseudomonadota</taxon>
        <taxon>Betaproteobacteria</taxon>
        <taxon>Burkholderiales</taxon>
        <taxon>Oxalobacteraceae</taxon>
        <taxon>Telluria group</taxon>
        <taxon>Massilia</taxon>
    </lineage>
</organism>
<dbReference type="NCBIfam" id="NF004491">
    <property type="entry name" value="PRK05826.1"/>
    <property type="match status" value="1"/>
</dbReference>
<evidence type="ECO:0000256" key="4">
    <source>
        <dbReference type="ARBA" id="ARBA00022679"/>
    </source>
</evidence>
<proteinExistence type="inferred from homology"/>
<evidence type="ECO:0000256" key="5">
    <source>
        <dbReference type="ARBA" id="ARBA00022723"/>
    </source>
</evidence>
<dbReference type="NCBIfam" id="NF004978">
    <property type="entry name" value="PRK06354.1"/>
    <property type="match status" value="1"/>
</dbReference>
<evidence type="ECO:0000256" key="11">
    <source>
        <dbReference type="ARBA" id="ARBA00023317"/>
    </source>
</evidence>
<dbReference type="InterPro" id="IPR040442">
    <property type="entry name" value="Pyrv_kinase-like_dom_sf"/>
</dbReference>